<reference evidence="5" key="1">
    <citation type="submission" date="2015-08" db="EMBL/GenBank/DDBJ databases">
        <authorList>
            <person name="Varghese N."/>
        </authorList>
    </citation>
    <scope>NUCLEOTIDE SEQUENCE [LARGE SCALE GENOMIC DNA]</scope>
    <source>
        <strain evidence="5">JCM 18476</strain>
    </source>
</reference>
<accession>A0A0K6IRK9</accession>
<dbReference type="InterPro" id="IPR050582">
    <property type="entry name" value="HAD-like_SerB"/>
</dbReference>
<dbReference type="SUPFAM" id="SSF56784">
    <property type="entry name" value="HAD-like"/>
    <property type="match status" value="1"/>
</dbReference>
<dbReference type="RefSeq" id="WP_055464183.1">
    <property type="nucleotide sequence ID" value="NZ_CYHG01000012.1"/>
</dbReference>
<dbReference type="PROSITE" id="PS01228">
    <property type="entry name" value="COF_1"/>
    <property type="match status" value="1"/>
</dbReference>
<dbReference type="InterPro" id="IPR023214">
    <property type="entry name" value="HAD_sf"/>
</dbReference>
<dbReference type="InterPro" id="IPR036412">
    <property type="entry name" value="HAD-like_sf"/>
</dbReference>
<evidence type="ECO:0000313" key="5">
    <source>
        <dbReference type="Proteomes" id="UP000182769"/>
    </source>
</evidence>
<keyword evidence="2 4" id="KW-0378">Hydrolase</keyword>
<dbReference type="GO" id="GO:0046872">
    <property type="term" value="F:metal ion binding"/>
    <property type="evidence" value="ECO:0007669"/>
    <property type="project" value="UniProtKB-KW"/>
</dbReference>
<dbReference type="Pfam" id="PF12710">
    <property type="entry name" value="HAD"/>
    <property type="match status" value="1"/>
</dbReference>
<dbReference type="Gene3D" id="1.20.1440.100">
    <property type="entry name" value="SG protein - dephosphorylation function"/>
    <property type="match status" value="1"/>
</dbReference>
<dbReference type="NCBIfam" id="TIGR01488">
    <property type="entry name" value="HAD-SF-IB"/>
    <property type="match status" value="1"/>
</dbReference>
<dbReference type="AlphaFoldDB" id="A0A0K6IRK9"/>
<dbReference type="PANTHER" id="PTHR43344">
    <property type="entry name" value="PHOSPHOSERINE PHOSPHATASE"/>
    <property type="match status" value="1"/>
</dbReference>
<keyword evidence="5" id="KW-1185">Reference proteome</keyword>
<dbReference type="InterPro" id="IPR006385">
    <property type="entry name" value="HAD_hydro_SerB1"/>
</dbReference>
<proteinExistence type="predicted"/>
<dbReference type="Proteomes" id="UP000182769">
    <property type="component" value="Unassembled WGS sequence"/>
</dbReference>
<evidence type="ECO:0000256" key="3">
    <source>
        <dbReference type="ARBA" id="ARBA00022842"/>
    </source>
</evidence>
<dbReference type="NCBIfam" id="TIGR01490">
    <property type="entry name" value="HAD-SF-IB-hyp1"/>
    <property type="match status" value="1"/>
</dbReference>
<dbReference type="Gene3D" id="3.40.50.1000">
    <property type="entry name" value="HAD superfamily/HAD-like"/>
    <property type="match status" value="1"/>
</dbReference>
<evidence type="ECO:0000313" key="4">
    <source>
        <dbReference type="EMBL" id="CUB05719.1"/>
    </source>
</evidence>
<sequence>MTLAIFDLDGTLLSGDSDYNWGQFLVEKGLVDVELYKEANDRFFEQYQAGTLDIFEYLAFSLKPLTRFSKAERDALHAEFMDLKVRPMMQEEATKLLKFHKDQGHFLLLITATNQFVTGPIADELGMDHIIAPVPEVIDDVYTGNIVGIPSFQAGKVTRLNEWLKETGHSMEGSYFYSDSRNDLPLLELVDHPIAVDADPTLTDIAKERGWPHISLRGNSW</sequence>
<dbReference type="OrthoDB" id="9784466at2"/>
<protein>
    <submittedName>
        <fullName evidence="4">HAD-superfamily subfamily IB hydrolase, TIGR01490</fullName>
    </submittedName>
</protein>
<keyword evidence="3" id="KW-0460">Magnesium</keyword>
<dbReference type="PANTHER" id="PTHR43344:SF13">
    <property type="entry name" value="PHOSPHATASE RV3661-RELATED"/>
    <property type="match status" value="1"/>
</dbReference>
<organism evidence="4 5">
    <name type="scientific">Marinomonas fungiae</name>
    <dbReference type="NCBI Taxonomy" id="1137284"/>
    <lineage>
        <taxon>Bacteria</taxon>
        <taxon>Pseudomonadati</taxon>
        <taxon>Pseudomonadota</taxon>
        <taxon>Gammaproteobacteria</taxon>
        <taxon>Oceanospirillales</taxon>
        <taxon>Oceanospirillaceae</taxon>
        <taxon>Marinomonas</taxon>
    </lineage>
</organism>
<evidence type="ECO:0000256" key="2">
    <source>
        <dbReference type="ARBA" id="ARBA00022801"/>
    </source>
</evidence>
<gene>
    <name evidence="4" type="ORF">Ga0061065_11290</name>
</gene>
<dbReference type="CDD" id="cd02612">
    <property type="entry name" value="HAD_PGPPase"/>
    <property type="match status" value="1"/>
</dbReference>
<name>A0A0K6IRK9_9GAMM</name>
<dbReference type="STRING" id="1137284.GCA_001418205_03150"/>
<dbReference type="GO" id="GO:0016787">
    <property type="term" value="F:hydrolase activity"/>
    <property type="evidence" value="ECO:0007669"/>
    <property type="project" value="UniProtKB-KW"/>
</dbReference>
<evidence type="ECO:0000256" key="1">
    <source>
        <dbReference type="ARBA" id="ARBA00022723"/>
    </source>
</evidence>
<keyword evidence="1" id="KW-0479">Metal-binding</keyword>
<dbReference type="EMBL" id="CYHG01000012">
    <property type="protein sequence ID" value="CUB05719.1"/>
    <property type="molecule type" value="Genomic_DNA"/>
</dbReference>